<dbReference type="EMBL" id="DTCA01000118">
    <property type="protein sequence ID" value="HGM07557.1"/>
    <property type="molecule type" value="Genomic_DNA"/>
</dbReference>
<comment type="caution">
    <text evidence="1">The sequence shown here is derived from an EMBL/GenBank/DDBJ whole genome shotgun (WGS) entry which is preliminary data.</text>
</comment>
<evidence type="ECO:0000313" key="1">
    <source>
        <dbReference type="EMBL" id="HGM07557.1"/>
    </source>
</evidence>
<organism evidence="1">
    <name type="scientific">Ignisphaera aggregans</name>
    <dbReference type="NCBI Taxonomy" id="334771"/>
    <lineage>
        <taxon>Archaea</taxon>
        <taxon>Thermoproteota</taxon>
        <taxon>Thermoprotei</taxon>
        <taxon>Desulfurococcales</taxon>
        <taxon>Desulfurococcaceae</taxon>
        <taxon>Ignisphaera</taxon>
    </lineage>
</organism>
<dbReference type="AlphaFoldDB" id="A0A7C4H7M3"/>
<name>A0A7C4H7M3_9CREN</name>
<gene>
    <name evidence="1" type="ORF">ENU31_04010</name>
</gene>
<accession>A0A7C4H7M3</accession>
<protein>
    <submittedName>
        <fullName evidence="1">Uncharacterized protein</fullName>
    </submittedName>
</protein>
<sequence>MSAEVKALTVEAEAIATLAHAIYKEHMYLLSDYYVTKMWLNNKALGLARELKAEEAVEIALKLNEQIEKGLLEAPIKFIPVQSIKILARKFVEDSNFRATTVNILKLATRKRTMHQLIWRIRRRTY</sequence>
<proteinExistence type="predicted"/>
<reference evidence="1" key="1">
    <citation type="journal article" date="2020" name="mSystems">
        <title>Genome- and Community-Level Interaction Insights into Carbon Utilization and Element Cycling Functions of Hydrothermarchaeota in Hydrothermal Sediment.</title>
        <authorList>
            <person name="Zhou Z."/>
            <person name="Liu Y."/>
            <person name="Xu W."/>
            <person name="Pan J."/>
            <person name="Luo Z.H."/>
            <person name="Li M."/>
        </authorList>
    </citation>
    <scope>NUCLEOTIDE SEQUENCE [LARGE SCALE GENOMIC DNA]</scope>
    <source>
        <strain evidence="1">SpSt-658</strain>
    </source>
</reference>